<organism evidence="6 7">
    <name type="scientific">Klebsiella indica</name>
    <dbReference type="NCBI Taxonomy" id="2582917"/>
    <lineage>
        <taxon>Bacteria</taxon>
        <taxon>Pseudomonadati</taxon>
        <taxon>Pseudomonadota</taxon>
        <taxon>Gammaproteobacteria</taxon>
        <taxon>Enterobacterales</taxon>
        <taxon>Enterobacteriaceae</taxon>
        <taxon>Klebsiella/Raoultella group</taxon>
        <taxon>Klebsiella</taxon>
    </lineage>
</organism>
<dbReference type="InterPro" id="IPR058163">
    <property type="entry name" value="LysR-type_TF_proteobact-type"/>
</dbReference>
<evidence type="ECO:0000256" key="4">
    <source>
        <dbReference type="ARBA" id="ARBA00023163"/>
    </source>
</evidence>
<dbReference type="Gene3D" id="1.10.10.10">
    <property type="entry name" value="Winged helix-like DNA-binding domain superfamily/Winged helix DNA-binding domain"/>
    <property type="match status" value="1"/>
</dbReference>
<reference evidence="6 7" key="1">
    <citation type="submission" date="2019-05" db="EMBL/GenBank/DDBJ databases">
        <title>Genome sequence of Klebsiella sp strain TOUT106.</title>
        <authorList>
            <person name="Rahi P."/>
            <person name="Chaudhari D."/>
        </authorList>
    </citation>
    <scope>NUCLEOTIDE SEQUENCE [LARGE SCALE GENOMIC DNA]</scope>
    <source>
        <strain evidence="6 7">TOUT106</strain>
    </source>
</reference>
<evidence type="ECO:0000256" key="1">
    <source>
        <dbReference type="ARBA" id="ARBA00009437"/>
    </source>
</evidence>
<dbReference type="Pfam" id="PF03466">
    <property type="entry name" value="LysR_substrate"/>
    <property type="match status" value="1"/>
</dbReference>
<keyword evidence="3" id="KW-0238">DNA-binding</keyword>
<dbReference type="SUPFAM" id="SSF46785">
    <property type="entry name" value="Winged helix' DNA-binding domain"/>
    <property type="match status" value="1"/>
</dbReference>
<dbReference type="RefSeq" id="WP_138362139.1">
    <property type="nucleotide sequence ID" value="NZ_JBDYMY010000012.1"/>
</dbReference>
<dbReference type="Proteomes" id="UP000307430">
    <property type="component" value="Unassembled WGS sequence"/>
</dbReference>
<dbReference type="PROSITE" id="PS50931">
    <property type="entry name" value="HTH_LYSR"/>
    <property type="match status" value="1"/>
</dbReference>
<comment type="similarity">
    <text evidence="1">Belongs to the LysR transcriptional regulatory family.</text>
</comment>
<dbReference type="InterPro" id="IPR036390">
    <property type="entry name" value="WH_DNA-bd_sf"/>
</dbReference>
<dbReference type="Gene3D" id="3.40.190.290">
    <property type="match status" value="1"/>
</dbReference>
<sequence length="295" mass="32755">MRGSDFAELRAFAMVVEQGSFTRAAAHLGVTTSTLSATIRRLEARIGVRLLHRTTRSVAPSEAGIRMMQQLGPALTALEDAVTEAQTTHAPAGRLRLNVSRVAAIHYLAPMLGDFMQRYPNITLDIITDDALIDIVSSGFDAGIRLGEKLHQDMIAVRLSGDLEMKVVASPHYLAQATPPRKPQDLLQHPCLTYRRPSDGSVYRWEFQRHDERCEIAVNGPIIVDEPAMLTPLALAGVGIAYQFAHQVDPWLETGQLVQLLKTWTPAFPGFYLYYPSRKHMATPLRAFVDSLLRT</sequence>
<evidence type="ECO:0000259" key="5">
    <source>
        <dbReference type="PROSITE" id="PS50931"/>
    </source>
</evidence>
<dbReference type="PANTHER" id="PTHR30537:SF1">
    <property type="entry name" value="HTH-TYPE TRANSCRIPTIONAL REGULATOR PGRR"/>
    <property type="match status" value="1"/>
</dbReference>
<dbReference type="AlphaFoldDB" id="A0A5R9LDI4"/>
<dbReference type="GO" id="GO:0043565">
    <property type="term" value="F:sequence-specific DNA binding"/>
    <property type="evidence" value="ECO:0007669"/>
    <property type="project" value="TreeGrafter"/>
</dbReference>
<comment type="caution">
    <text evidence="6">The sequence shown here is derived from an EMBL/GenBank/DDBJ whole genome shotgun (WGS) entry which is preliminary data.</text>
</comment>
<dbReference type="GO" id="GO:0003700">
    <property type="term" value="F:DNA-binding transcription factor activity"/>
    <property type="evidence" value="ECO:0007669"/>
    <property type="project" value="InterPro"/>
</dbReference>
<dbReference type="PANTHER" id="PTHR30537">
    <property type="entry name" value="HTH-TYPE TRANSCRIPTIONAL REGULATOR"/>
    <property type="match status" value="1"/>
</dbReference>
<dbReference type="SUPFAM" id="SSF53850">
    <property type="entry name" value="Periplasmic binding protein-like II"/>
    <property type="match status" value="1"/>
</dbReference>
<keyword evidence="4" id="KW-0804">Transcription</keyword>
<evidence type="ECO:0000256" key="2">
    <source>
        <dbReference type="ARBA" id="ARBA00023015"/>
    </source>
</evidence>
<dbReference type="InterPro" id="IPR000847">
    <property type="entry name" value="LysR_HTH_N"/>
</dbReference>
<accession>A0A5R9LDI4</accession>
<dbReference type="GO" id="GO:0006351">
    <property type="term" value="P:DNA-templated transcription"/>
    <property type="evidence" value="ECO:0007669"/>
    <property type="project" value="TreeGrafter"/>
</dbReference>
<dbReference type="Pfam" id="PF00126">
    <property type="entry name" value="HTH_1"/>
    <property type="match status" value="1"/>
</dbReference>
<keyword evidence="2" id="KW-0805">Transcription regulation</keyword>
<proteinExistence type="inferred from homology"/>
<dbReference type="InterPro" id="IPR005119">
    <property type="entry name" value="LysR_subst-bd"/>
</dbReference>
<evidence type="ECO:0000313" key="6">
    <source>
        <dbReference type="EMBL" id="TLV11473.1"/>
    </source>
</evidence>
<feature type="domain" description="HTH lysR-type" evidence="5">
    <location>
        <begin position="1"/>
        <end position="61"/>
    </location>
</feature>
<name>A0A5R9LDI4_9ENTR</name>
<dbReference type="CDD" id="cd08474">
    <property type="entry name" value="PBP2_CrgA_like_5"/>
    <property type="match status" value="1"/>
</dbReference>
<evidence type="ECO:0000256" key="3">
    <source>
        <dbReference type="ARBA" id="ARBA00023125"/>
    </source>
</evidence>
<dbReference type="FunFam" id="1.10.10.10:FF:000001">
    <property type="entry name" value="LysR family transcriptional regulator"/>
    <property type="match status" value="1"/>
</dbReference>
<dbReference type="EMBL" id="VCHQ01000026">
    <property type="protein sequence ID" value="TLV11473.1"/>
    <property type="molecule type" value="Genomic_DNA"/>
</dbReference>
<gene>
    <name evidence="6" type="ORF">FE839_17920</name>
</gene>
<keyword evidence="7" id="KW-1185">Reference proteome</keyword>
<evidence type="ECO:0000313" key="7">
    <source>
        <dbReference type="Proteomes" id="UP000307430"/>
    </source>
</evidence>
<dbReference type="InterPro" id="IPR036388">
    <property type="entry name" value="WH-like_DNA-bd_sf"/>
</dbReference>
<protein>
    <submittedName>
        <fullName evidence="6">LysR family transcriptional regulator</fullName>
    </submittedName>
</protein>